<gene>
    <name evidence="1" type="ORF">H5P30_20065</name>
</gene>
<dbReference type="AlphaFoldDB" id="A0A7X1E5X2"/>
<evidence type="ECO:0000313" key="1">
    <source>
        <dbReference type="EMBL" id="MBC2604085.1"/>
    </source>
</evidence>
<organism evidence="1 2">
    <name type="scientific">Puniceicoccus vermicola</name>
    <dbReference type="NCBI Taxonomy" id="388746"/>
    <lineage>
        <taxon>Bacteria</taxon>
        <taxon>Pseudomonadati</taxon>
        <taxon>Verrucomicrobiota</taxon>
        <taxon>Opitutia</taxon>
        <taxon>Puniceicoccales</taxon>
        <taxon>Puniceicoccaceae</taxon>
        <taxon>Puniceicoccus</taxon>
    </lineage>
</organism>
<dbReference type="SUPFAM" id="SSF48452">
    <property type="entry name" value="TPR-like"/>
    <property type="match status" value="1"/>
</dbReference>
<reference evidence="1 2" key="1">
    <citation type="submission" date="2020-07" db="EMBL/GenBank/DDBJ databases">
        <authorList>
            <person name="Feng X."/>
        </authorList>
    </citation>
    <scope>NUCLEOTIDE SEQUENCE [LARGE SCALE GENOMIC DNA]</scope>
    <source>
        <strain evidence="1 2">JCM14086</strain>
    </source>
</reference>
<name>A0A7X1E5X2_9BACT</name>
<protein>
    <submittedName>
        <fullName evidence="1">Tetratricopeptide repeat protein</fullName>
    </submittedName>
</protein>
<dbReference type="EMBL" id="JACHVA010000138">
    <property type="protein sequence ID" value="MBC2604085.1"/>
    <property type="molecule type" value="Genomic_DNA"/>
</dbReference>
<dbReference type="Gene3D" id="1.25.40.10">
    <property type="entry name" value="Tetratricopeptide repeat domain"/>
    <property type="match status" value="1"/>
</dbReference>
<comment type="caution">
    <text evidence="1">The sequence shown here is derived from an EMBL/GenBank/DDBJ whole genome shotgun (WGS) entry which is preliminary data.</text>
</comment>
<keyword evidence="2" id="KW-1185">Reference proteome</keyword>
<dbReference type="Proteomes" id="UP000525652">
    <property type="component" value="Unassembled WGS sequence"/>
</dbReference>
<proteinExistence type="predicted"/>
<dbReference type="RefSeq" id="WP_185694702.1">
    <property type="nucleotide sequence ID" value="NZ_JACHVA010000138.1"/>
</dbReference>
<accession>A0A7X1E5X2</accession>
<sequence length="216" mass="24230">MKPPPLAGHCFWMLLFGAIALQAVEKGARPEPMSDDPAVREQFSRGLDLHQEGVAGDEDAVIEAQEIFEEILAENPDDARAQVFLGNLYVLRARDAIFYKKMDWLKKGVATIDDAVAAAPEDPDVRSVRAINSYQLPRIFGRRDVAEEDFGVLLDWAREDPERYSDSLLRFVYFHAGLFEDKVGDEEEAKTLFELALSVPSDSVSDEAIREAIEDL</sequence>
<evidence type="ECO:0000313" key="2">
    <source>
        <dbReference type="Proteomes" id="UP000525652"/>
    </source>
</evidence>
<dbReference type="InterPro" id="IPR011990">
    <property type="entry name" value="TPR-like_helical_dom_sf"/>
</dbReference>